<reference evidence="3 4" key="1">
    <citation type="journal article" date="2010" name="Science">
        <title>Genomic comparison of the ants Camponotus floridanus and Harpegnathos saltator.</title>
        <authorList>
            <person name="Bonasio R."/>
            <person name="Zhang G."/>
            <person name="Ye C."/>
            <person name="Mutti N.S."/>
            <person name="Fang X."/>
            <person name="Qin N."/>
            <person name="Donahue G."/>
            <person name="Yang P."/>
            <person name="Li Q."/>
            <person name="Li C."/>
            <person name="Zhang P."/>
            <person name="Huang Z."/>
            <person name="Berger S.L."/>
            <person name="Reinberg D."/>
            <person name="Wang J."/>
            <person name="Liebig J."/>
        </authorList>
    </citation>
    <scope>NUCLEOTIDE SEQUENCE [LARGE SCALE GENOMIC DNA]</scope>
    <source>
        <strain evidence="4">C129</strain>
    </source>
</reference>
<dbReference type="GO" id="GO:0003677">
    <property type="term" value="F:DNA binding"/>
    <property type="evidence" value="ECO:0007669"/>
    <property type="project" value="InterPro"/>
</dbReference>
<feature type="non-terminal residue" evidence="3">
    <location>
        <position position="1"/>
    </location>
</feature>
<evidence type="ECO:0000256" key="1">
    <source>
        <dbReference type="SAM" id="MobiDB-lite"/>
    </source>
</evidence>
<organism evidence="4">
    <name type="scientific">Camponotus floridanus</name>
    <name type="common">Florida carpenter ant</name>
    <dbReference type="NCBI Taxonomy" id="104421"/>
    <lineage>
        <taxon>Eukaryota</taxon>
        <taxon>Metazoa</taxon>
        <taxon>Ecdysozoa</taxon>
        <taxon>Arthropoda</taxon>
        <taxon>Hexapoda</taxon>
        <taxon>Insecta</taxon>
        <taxon>Pterygota</taxon>
        <taxon>Neoptera</taxon>
        <taxon>Endopterygota</taxon>
        <taxon>Hymenoptera</taxon>
        <taxon>Apocrita</taxon>
        <taxon>Aculeata</taxon>
        <taxon>Formicoidea</taxon>
        <taxon>Formicidae</taxon>
        <taxon>Formicinae</taxon>
        <taxon>Camponotus</taxon>
    </lineage>
</organism>
<dbReference type="GO" id="GO:0006313">
    <property type="term" value="P:DNA transposition"/>
    <property type="evidence" value="ECO:0007669"/>
    <property type="project" value="InterPro"/>
</dbReference>
<dbReference type="AlphaFoldDB" id="E2AZ75"/>
<feature type="region of interest" description="Disordered" evidence="1">
    <location>
        <begin position="92"/>
        <end position="111"/>
    </location>
</feature>
<evidence type="ECO:0000313" key="3">
    <source>
        <dbReference type="EMBL" id="EFN61265.1"/>
    </source>
</evidence>
<proteinExistence type="predicted"/>
<dbReference type="GO" id="GO:0015074">
    <property type="term" value="P:DNA integration"/>
    <property type="evidence" value="ECO:0007669"/>
    <property type="project" value="InterPro"/>
</dbReference>
<keyword evidence="4" id="KW-1185">Reference proteome</keyword>
<feature type="domain" description="Transposase Tc1-like" evidence="2">
    <location>
        <begin position="7"/>
        <end position="67"/>
    </location>
</feature>
<dbReference type="Pfam" id="PF01498">
    <property type="entry name" value="HTH_Tnp_Tc3_2"/>
    <property type="match status" value="1"/>
</dbReference>
<name>E2AZ75_CAMFO</name>
<dbReference type="InterPro" id="IPR002492">
    <property type="entry name" value="Transposase_Tc1-like"/>
</dbReference>
<protein>
    <submittedName>
        <fullName evidence="3">Transposable element Tc1 transposase</fullName>
    </submittedName>
</protein>
<accession>E2AZ75</accession>
<evidence type="ECO:0000259" key="2">
    <source>
        <dbReference type="Pfam" id="PF01498"/>
    </source>
</evidence>
<dbReference type="EMBL" id="GL444114">
    <property type="protein sequence ID" value="EFN61265.1"/>
    <property type="molecule type" value="Genomic_DNA"/>
</dbReference>
<evidence type="ECO:0000313" key="4">
    <source>
        <dbReference type="Proteomes" id="UP000000311"/>
    </source>
</evidence>
<dbReference type="InParanoid" id="E2AZ75"/>
<dbReference type="Proteomes" id="UP000000311">
    <property type="component" value="Unassembled WGS sequence"/>
</dbReference>
<feature type="compositionally biased region" description="Basic and acidic residues" evidence="1">
    <location>
        <begin position="94"/>
        <end position="111"/>
    </location>
</feature>
<sequence length="111" mass="12997">TRAQEDERIVAAVIEQPFGTVQEALNAANVQISERTARRRLNEAGYHCHRPAYKIMLTSDNREQRIALENLATSHEEWEAMIWTEKVFVSSSDRQPHVWRPRDQRLHPNHV</sequence>
<dbReference type="OMA" id="ATSHEEW"/>
<gene>
    <name evidence="3" type="ORF">EAG_01153</name>
</gene>
<feature type="non-terminal residue" evidence="3">
    <location>
        <position position="111"/>
    </location>
</feature>